<dbReference type="EMBL" id="JANBPU010000220">
    <property type="protein sequence ID" value="KAJ1914086.1"/>
    <property type="molecule type" value="Genomic_DNA"/>
</dbReference>
<organism evidence="3 4">
    <name type="scientific">Mycoemilia scoparia</name>
    <dbReference type="NCBI Taxonomy" id="417184"/>
    <lineage>
        <taxon>Eukaryota</taxon>
        <taxon>Fungi</taxon>
        <taxon>Fungi incertae sedis</taxon>
        <taxon>Zoopagomycota</taxon>
        <taxon>Kickxellomycotina</taxon>
        <taxon>Kickxellomycetes</taxon>
        <taxon>Kickxellales</taxon>
        <taxon>Kickxellaceae</taxon>
        <taxon>Mycoemilia</taxon>
    </lineage>
</organism>
<keyword evidence="4" id="KW-1185">Reference proteome</keyword>
<feature type="region of interest" description="Disordered" evidence="1">
    <location>
        <begin position="94"/>
        <end position="179"/>
    </location>
</feature>
<evidence type="ECO:0000313" key="4">
    <source>
        <dbReference type="Proteomes" id="UP001150538"/>
    </source>
</evidence>
<keyword evidence="2" id="KW-0472">Membrane</keyword>
<protein>
    <submittedName>
        <fullName evidence="3">Uncharacterized protein</fullName>
    </submittedName>
</protein>
<evidence type="ECO:0000256" key="1">
    <source>
        <dbReference type="SAM" id="MobiDB-lite"/>
    </source>
</evidence>
<evidence type="ECO:0000313" key="3">
    <source>
        <dbReference type="EMBL" id="KAJ1914086.1"/>
    </source>
</evidence>
<feature type="region of interest" description="Disordered" evidence="1">
    <location>
        <begin position="223"/>
        <end position="245"/>
    </location>
</feature>
<dbReference type="Proteomes" id="UP001150538">
    <property type="component" value="Unassembled WGS sequence"/>
</dbReference>
<feature type="compositionally biased region" description="Polar residues" evidence="1">
    <location>
        <begin position="194"/>
        <end position="206"/>
    </location>
</feature>
<accession>A0A9W8DR10</accession>
<feature type="region of interest" description="Disordered" evidence="1">
    <location>
        <begin position="1"/>
        <end position="52"/>
    </location>
</feature>
<keyword evidence="2" id="KW-1133">Transmembrane helix</keyword>
<feature type="compositionally biased region" description="Low complexity" evidence="1">
    <location>
        <begin position="518"/>
        <end position="537"/>
    </location>
</feature>
<sequence>MRKTAGGPAESADSSSPPPEQQEEPPLFTATPDQQQQEKARSEKSKQNLEENAEIVNAGSLSYSQSVLPALCSHDMPVSGCQMLEFNPGFFEVKQNSMNPPGPSSAPSQHPPNPGNDYIPPPHHRHNQGEPVNTAYTDISKLNIDSTPPYPPPFQNSASNFHHHHHHHDSNFQTVFTNGDGAANAISDKVTADDINNGSQPSSPQSHMPGDLIPYDAHIFPNFNPNQKKKETGDSDGSENGIPRNYSFSTFDDPGFMAMPQETWREKANDTYLWFKARPCASFSLVLSVLISIFIGLLAVFIFVAYPKLMSKVISRMNVKIDTVHFIPPAAYYMSNINNPDQGGGPDGTNHDLLIDYSSLSQLQFVTYIGQFIGEVDIGTPLSMKLVFDQPIVITWKRRQVGMVVTPPDIDIIEGRGVINWTATNMLTLGQDFDASGQNISDVLENLGLSPDHLWFNETNGIRNTSVIAEHKNEQSSSDPDSLLDLGSSNSDKSDGASATTGSNSDKTNSEDNDSSKSDTSQSISKGVTNLNTVNLNALPKSDKGDDNPAAGVVGNTNNNGAPHPRGIVDTDQEDGFDVINPQPTQGPGFGGIKFRDGYLPGASPNTQHKTLNDISTLYDWLQVIQRSQPFQMVWSSSVQINNLGLVASDLDLREIIDVSCAVSSRCTLVDSL</sequence>
<feature type="compositionally biased region" description="Pro residues" evidence="1">
    <location>
        <begin position="100"/>
        <end position="114"/>
    </location>
</feature>
<feature type="compositionally biased region" description="Low complexity" evidence="1">
    <location>
        <begin position="476"/>
        <end position="491"/>
    </location>
</feature>
<feature type="compositionally biased region" description="Polar residues" evidence="1">
    <location>
        <begin position="497"/>
        <end position="507"/>
    </location>
</feature>
<feature type="compositionally biased region" description="Basic and acidic residues" evidence="1">
    <location>
        <begin position="508"/>
        <end position="517"/>
    </location>
</feature>
<feature type="region of interest" description="Disordered" evidence="1">
    <location>
        <begin position="471"/>
        <end position="576"/>
    </location>
</feature>
<comment type="caution">
    <text evidence="3">The sequence shown here is derived from an EMBL/GenBank/DDBJ whole genome shotgun (WGS) entry which is preliminary data.</text>
</comment>
<reference evidence="3" key="1">
    <citation type="submission" date="2022-07" db="EMBL/GenBank/DDBJ databases">
        <title>Phylogenomic reconstructions and comparative analyses of Kickxellomycotina fungi.</title>
        <authorList>
            <person name="Reynolds N.K."/>
            <person name="Stajich J.E."/>
            <person name="Barry K."/>
            <person name="Grigoriev I.V."/>
            <person name="Crous P."/>
            <person name="Smith M.E."/>
        </authorList>
    </citation>
    <scope>NUCLEOTIDE SEQUENCE</scope>
    <source>
        <strain evidence="3">NBRC 100468</strain>
    </source>
</reference>
<feature type="compositionally biased region" description="Low complexity" evidence="1">
    <location>
        <begin position="548"/>
        <end position="563"/>
    </location>
</feature>
<feature type="transmembrane region" description="Helical" evidence="2">
    <location>
        <begin position="285"/>
        <end position="306"/>
    </location>
</feature>
<keyword evidence="2" id="KW-0812">Transmembrane</keyword>
<dbReference type="AlphaFoldDB" id="A0A9W8DR10"/>
<name>A0A9W8DR10_9FUNG</name>
<dbReference type="OrthoDB" id="5737486at2759"/>
<proteinExistence type="predicted"/>
<evidence type="ECO:0000256" key="2">
    <source>
        <dbReference type="SAM" id="Phobius"/>
    </source>
</evidence>
<gene>
    <name evidence="3" type="ORF">H4219_004940</name>
</gene>
<feature type="region of interest" description="Disordered" evidence="1">
    <location>
        <begin position="192"/>
        <end position="211"/>
    </location>
</feature>
<feature type="compositionally biased region" description="Basic and acidic residues" evidence="1">
    <location>
        <begin position="36"/>
        <end position="49"/>
    </location>
</feature>